<evidence type="ECO:0000313" key="2">
    <source>
        <dbReference type="EMBL" id="AIF05336.1"/>
    </source>
</evidence>
<name>A0A075GMS8_9EURY</name>
<protein>
    <submittedName>
        <fullName evidence="2">Cytotoxic translational repressor of toxin-antitoxin stability system</fullName>
    </submittedName>
</protein>
<keyword evidence="1" id="KW-1277">Toxin-antitoxin system</keyword>
<dbReference type="EMBL" id="KF900736">
    <property type="protein sequence ID" value="AIF05336.1"/>
    <property type="molecule type" value="Genomic_DNA"/>
</dbReference>
<dbReference type="PANTHER" id="PTHR35601:SF1">
    <property type="entry name" value="TOXIN RELE"/>
    <property type="match status" value="1"/>
</dbReference>
<proteinExistence type="predicted"/>
<dbReference type="SUPFAM" id="SSF143011">
    <property type="entry name" value="RelE-like"/>
    <property type="match status" value="1"/>
</dbReference>
<dbReference type="Gene3D" id="3.30.2310.20">
    <property type="entry name" value="RelE-like"/>
    <property type="match status" value="1"/>
</dbReference>
<organism evidence="2">
    <name type="scientific">uncultured marine group II/III euryarchaeote KM3_181_H05</name>
    <dbReference type="NCBI Taxonomy" id="1457945"/>
    <lineage>
        <taxon>Archaea</taxon>
        <taxon>Methanobacteriati</taxon>
        <taxon>Methanobacteriota</taxon>
        <taxon>environmental samples</taxon>
    </lineage>
</organism>
<dbReference type="InterPro" id="IPR035093">
    <property type="entry name" value="RelE/ParE_toxin_dom_sf"/>
</dbReference>
<reference evidence="2" key="1">
    <citation type="journal article" date="2014" name="Genome Biol. Evol.">
        <title>Pangenome evidence for extensive interdomain horizontal transfer affecting lineage core and shell genes in uncultured planktonic thaumarchaeota and euryarchaeota.</title>
        <authorList>
            <person name="Deschamps P."/>
            <person name="Zivanovic Y."/>
            <person name="Moreira D."/>
            <person name="Rodriguez-Valera F."/>
            <person name="Lopez-Garcia P."/>
        </authorList>
    </citation>
    <scope>NUCLEOTIDE SEQUENCE</scope>
</reference>
<dbReference type="PANTHER" id="PTHR35601">
    <property type="entry name" value="TOXIN RELE"/>
    <property type="match status" value="1"/>
</dbReference>
<dbReference type="Pfam" id="PF05016">
    <property type="entry name" value="ParE_toxin"/>
    <property type="match status" value="1"/>
</dbReference>
<dbReference type="InterPro" id="IPR007712">
    <property type="entry name" value="RelE/ParE_toxin"/>
</dbReference>
<sequence>MVWEIVWTHQAWRDLERLDPPVARRVVRKLEQAAAAADPPRRFARLRGHDDRKLRIGDYRLLALLSADTATILVLRVAHRSRVYREK</sequence>
<accession>A0A075GMS8</accession>
<dbReference type="AlphaFoldDB" id="A0A075GMS8"/>
<evidence type="ECO:0000256" key="1">
    <source>
        <dbReference type="ARBA" id="ARBA00022649"/>
    </source>
</evidence>